<reference evidence="7" key="1">
    <citation type="journal article" date="2019" name="Int. J. Syst. Evol. Microbiol.">
        <title>The Global Catalogue of Microorganisms (GCM) 10K type strain sequencing project: providing services to taxonomists for standard genome sequencing and annotation.</title>
        <authorList>
            <consortium name="The Broad Institute Genomics Platform"/>
            <consortium name="The Broad Institute Genome Sequencing Center for Infectious Disease"/>
            <person name="Wu L."/>
            <person name="Ma J."/>
        </authorList>
    </citation>
    <scope>NUCLEOTIDE SEQUENCE [LARGE SCALE GENOMIC DNA]</scope>
    <source>
        <strain evidence="7">CGMCC 1.15772</strain>
    </source>
</reference>
<evidence type="ECO:0000256" key="1">
    <source>
        <dbReference type="ARBA" id="ARBA00022741"/>
    </source>
</evidence>
<keyword evidence="1 3" id="KW-0547">Nucleotide-binding</keyword>
<keyword evidence="2 3" id="KW-0067">ATP-binding</keyword>
<evidence type="ECO:0000256" key="4">
    <source>
        <dbReference type="SAM" id="MobiDB-lite"/>
    </source>
</evidence>
<feature type="compositionally biased region" description="Basic and acidic residues" evidence="4">
    <location>
        <begin position="495"/>
        <end position="507"/>
    </location>
</feature>
<dbReference type="PANTHER" id="PTHR33477">
    <property type="entry name" value="P-LOOP NTPASE DOMAIN-CONTAINING PROTEIN LPA1 HOMOLOG 1"/>
    <property type="match status" value="1"/>
</dbReference>
<dbReference type="NCBIfam" id="NF008994">
    <property type="entry name" value="PRK12337.1"/>
    <property type="match status" value="1"/>
</dbReference>
<dbReference type="InterPro" id="IPR005144">
    <property type="entry name" value="ATP-cone_dom"/>
</dbReference>
<evidence type="ECO:0000313" key="6">
    <source>
        <dbReference type="EMBL" id="MFC6592363.1"/>
    </source>
</evidence>
<organism evidence="6 7">
    <name type="scientific">Deinococcus lacus</name>
    <dbReference type="NCBI Taxonomy" id="392561"/>
    <lineage>
        <taxon>Bacteria</taxon>
        <taxon>Thermotogati</taxon>
        <taxon>Deinococcota</taxon>
        <taxon>Deinococci</taxon>
        <taxon>Deinococcales</taxon>
        <taxon>Deinococcaceae</taxon>
        <taxon>Deinococcus</taxon>
    </lineage>
</organism>
<evidence type="ECO:0000256" key="3">
    <source>
        <dbReference type="PROSITE-ProRule" id="PRU00492"/>
    </source>
</evidence>
<dbReference type="SUPFAM" id="SSF52540">
    <property type="entry name" value="P-loop containing nucleoside triphosphate hydrolases"/>
    <property type="match status" value="1"/>
</dbReference>
<sequence length="514" mass="57552">MAKQLVGTSKHHWPFSRGLVTASLMNAGASRKVAVAAARRVEQQLQSRDLNPVRPEDLKELMVEVARDVSRSLGKAVARQTPMFVDIVITTPRGKSPFSRGILARLLEDTGLSSRDAYDAAEEVDLRLHQRGVTSLSEEELHSQIEDALADRYGEHFRLTYRFLRRNRGRLGVLADGEGSEAAQMMPFSKGVLVQSLMAAGASPDTARTLARIVQRDLQAREDRVVSRAQIRERVSRLLPDEAGRYVAARYQLLRAVRHLPRPLLILVGGVSGTGKSHLASELAYRLGIPRIINTDTIREVMRAMIAPSLIPTLHTSTFNAWQTMVAPGEPIPERPRDAALLVGFREQVRQVSTGLDAVIGRTITERANVVVEGVHLVPGFLSQELLDRALVVQLLVVNLDEREHRQHFEHRERETASSRPLHRYMQHFREIRVMQDYLLGLAERANVPVLNDTAQDENVERAIDLVLQKVVSSLSEEERQALLGEEDLDLDDFLTEKELSRPRSAEAPETEAP</sequence>
<proteinExistence type="predicted"/>
<dbReference type="PANTHER" id="PTHR33477:SF3">
    <property type="entry name" value="P-LOOP NTPASE DOMAIN-CONTAINING PROTEIN LPA1 HOMOLOG 1"/>
    <property type="match status" value="1"/>
</dbReference>
<comment type="caution">
    <text evidence="6">The sequence shown here is derived from an EMBL/GenBank/DDBJ whole genome shotgun (WGS) entry which is preliminary data.</text>
</comment>
<feature type="domain" description="ATP-cone" evidence="5">
    <location>
        <begin position="171"/>
        <end position="262"/>
    </location>
</feature>
<accession>A0ABW1YDH7</accession>
<dbReference type="Pfam" id="PF03477">
    <property type="entry name" value="ATP-cone"/>
    <property type="match status" value="1"/>
</dbReference>
<protein>
    <submittedName>
        <fullName evidence="6">ATP cone domain-containing protein</fullName>
    </submittedName>
</protein>
<evidence type="ECO:0000313" key="7">
    <source>
        <dbReference type="Proteomes" id="UP001596297"/>
    </source>
</evidence>
<dbReference type="Gene3D" id="3.40.50.300">
    <property type="entry name" value="P-loop containing nucleotide triphosphate hydrolases"/>
    <property type="match status" value="1"/>
</dbReference>
<evidence type="ECO:0000256" key="2">
    <source>
        <dbReference type="ARBA" id="ARBA00022840"/>
    </source>
</evidence>
<dbReference type="EMBL" id="JBHSWD010000001">
    <property type="protein sequence ID" value="MFC6592363.1"/>
    <property type="molecule type" value="Genomic_DNA"/>
</dbReference>
<name>A0ABW1YDH7_9DEIO</name>
<dbReference type="PROSITE" id="PS51161">
    <property type="entry name" value="ATP_CONE"/>
    <property type="match status" value="1"/>
</dbReference>
<evidence type="ECO:0000259" key="5">
    <source>
        <dbReference type="PROSITE" id="PS51161"/>
    </source>
</evidence>
<dbReference type="RefSeq" id="WP_380083387.1">
    <property type="nucleotide sequence ID" value="NZ_JBHSWD010000001.1"/>
</dbReference>
<gene>
    <name evidence="6" type="ORF">ACFP81_10410</name>
</gene>
<dbReference type="InterPro" id="IPR027417">
    <property type="entry name" value="P-loop_NTPase"/>
</dbReference>
<dbReference type="Proteomes" id="UP001596297">
    <property type="component" value="Unassembled WGS sequence"/>
</dbReference>
<keyword evidence="7" id="KW-1185">Reference proteome</keyword>
<feature type="region of interest" description="Disordered" evidence="4">
    <location>
        <begin position="495"/>
        <end position="514"/>
    </location>
</feature>